<accession>X0Q702</accession>
<dbReference type="RefSeq" id="WP_052033284.1">
    <property type="nucleotide sequence ID" value="NZ_BAWF01000031.1"/>
</dbReference>
<dbReference type="EMBL" id="BAWF01000031">
    <property type="protein sequence ID" value="GAF46466.1"/>
    <property type="molecule type" value="Genomic_DNA"/>
</dbReference>
<keyword evidence="3" id="KW-1185">Reference proteome</keyword>
<proteinExistence type="predicted"/>
<dbReference type="InterPro" id="IPR012312">
    <property type="entry name" value="Hemerythrin-like"/>
</dbReference>
<name>X0Q702_RHOWR</name>
<comment type="caution">
    <text evidence="2">The sequence shown here is derived from an EMBL/GenBank/DDBJ whole genome shotgun (WGS) entry which is preliminary data.</text>
</comment>
<evidence type="ECO:0000313" key="2">
    <source>
        <dbReference type="EMBL" id="GAF46466.1"/>
    </source>
</evidence>
<gene>
    <name evidence="2" type="ORF">RW1_031_00500</name>
</gene>
<dbReference type="OrthoDB" id="5197650at2"/>
<protein>
    <recommendedName>
        <fullName evidence="1">Hemerythrin-like domain-containing protein</fullName>
    </recommendedName>
</protein>
<dbReference type="AlphaFoldDB" id="X0Q702"/>
<dbReference type="CDD" id="cd12108">
    <property type="entry name" value="Hr-like"/>
    <property type="match status" value="1"/>
</dbReference>
<evidence type="ECO:0000259" key="1">
    <source>
        <dbReference type="Pfam" id="PF01814"/>
    </source>
</evidence>
<organism evidence="2 3">
    <name type="scientific">Rhodococcus wratislaviensis NBRC 100605</name>
    <dbReference type="NCBI Taxonomy" id="1219028"/>
    <lineage>
        <taxon>Bacteria</taxon>
        <taxon>Bacillati</taxon>
        <taxon>Actinomycetota</taxon>
        <taxon>Actinomycetes</taxon>
        <taxon>Mycobacteriales</taxon>
        <taxon>Nocardiaceae</taxon>
        <taxon>Rhodococcus</taxon>
    </lineage>
</organism>
<dbReference type="Gene3D" id="1.20.120.520">
    <property type="entry name" value="nmb1532 protein domain like"/>
    <property type="match status" value="1"/>
</dbReference>
<dbReference type="Pfam" id="PF01814">
    <property type="entry name" value="Hemerythrin"/>
    <property type="match status" value="1"/>
</dbReference>
<reference evidence="2 3" key="1">
    <citation type="submission" date="2014-02" db="EMBL/GenBank/DDBJ databases">
        <title>Whole genome shotgun sequence of Rhodococcus wratislaviensis NBRC 100605.</title>
        <authorList>
            <person name="Hosoyama A."/>
            <person name="Tsuchikane K."/>
            <person name="Yoshida I."/>
            <person name="Ohji S."/>
            <person name="Ichikawa N."/>
            <person name="Yamazoe A."/>
            <person name="Fujita N."/>
        </authorList>
    </citation>
    <scope>NUCLEOTIDE SEQUENCE [LARGE SCALE GENOMIC DNA]</scope>
    <source>
        <strain evidence="2 3">NBRC 100605</strain>
    </source>
</reference>
<dbReference type="Proteomes" id="UP000019491">
    <property type="component" value="Unassembled WGS sequence"/>
</dbReference>
<feature type="domain" description="Hemerythrin-like" evidence="1">
    <location>
        <begin position="18"/>
        <end position="144"/>
    </location>
</feature>
<sequence length="247" mass="28432">MTTTSTYPIDPHLIGIIHDALRRDLGRTFDTLSTRAPLGARRRAALADHLTWTLTFLERHHTTEETYLWALARRRSQPAAPMLHQLTTGHARIHHAASAVEHAAHIYHASDAATVRDDLRGALERLCTILLPHLDREETDVTPILAATITDTEWDTWLHHHLLHTTRPAELARETYWLTDTLEPERRAFTTRLLHPHHRSLTHHAFTLTCRHHTRQLWRTRTTTGNRQQSSRIHAVLHQLDTALSPT</sequence>
<evidence type="ECO:0000313" key="3">
    <source>
        <dbReference type="Proteomes" id="UP000019491"/>
    </source>
</evidence>